<dbReference type="PANTHER" id="PTHR46401:SF2">
    <property type="entry name" value="GLYCOSYLTRANSFERASE WBBK-RELATED"/>
    <property type="match status" value="1"/>
</dbReference>
<evidence type="ECO:0000313" key="2">
    <source>
        <dbReference type="EMBL" id="QOW61729.1"/>
    </source>
</evidence>
<evidence type="ECO:0000256" key="1">
    <source>
        <dbReference type="ARBA" id="ARBA00022679"/>
    </source>
</evidence>
<dbReference type="AlphaFoldDB" id="A0A7S7AXF3"/>
<gene>
    <name evidence="2" type="ORF">IFE08_04980</name>
</gene>
<dbReference type="SUPFAM" id="SSF53756">
    <property type="entry name" value="UDP-Glycosyltransferase/glycogen phosphorylase"/>
    <property type="match status" value="1"/>
</dbReference>
<dbReference type="RefSeq" id="WP_194077264.1">
    <property type="nucleotide sequence ID" value="NZ_CP061839.1"/>
</dbReference>
<protein>
    <submittedName>
        <fullName evidence="2">Glycosyltransferase</fullName>
    </submittedName>
</protein>
<proteinExistence type="predicted"/>
<reference evidence="2 3" key="1">
    <citation type="submission" date="2020-09" db="EMBL/GenBank/DDBJ databases">
        <title>Characterization of Treponema spp. from bovine digital dermatitis in Korea.</title>
        <authorList>
            <person name="Espiritu H.M."/>
            <person name="Cho Y.I."/>
            <person name="Mamuad L."/>
        </authorList>
    </citation>
    <scope>NUCLEOTIDE SEQUENCE [LARGE SCALE GENOMIC DNA]</scope>
    <source>
        <strain evidence="2 3">KS1</strain>
    </source>
</reference>
<keyword evidence="1 2" id="KW-0808">Transferase</keyword>
<evidence type="ECO:0000313" key="3">
    <source>
        <dbReference type="Proteomes" id="UP000593915"/>
    </source>
</evidence>
<dbReference type="EMBL" id="CP061839">
    <property type="protein sequence ID" value="QOW61729.1"/>
    <property type="molecule type" value="Genomic_DNA"/>
</dbReference>
<dbReference type="Proteomes" id="UP000593915">
    <property type="component" value="Chromosome"/>
</dbReference>
<name>A0A7S7AXF3_9SPIR</name>
<accession>A0A7S7AXF3</accession>
<dbReference type="GO" id="GO:0009103">
    <property type="term" value="P:lipopolysaccharide biosynthetic process"/>
    <property type="evidence" value="ECO:0007669"/>
    <property type="project" value="TreeGrafter"/>
</dbReference>
<dbReference type="PANTHER" id="PTHR46401">
    <property type="entry name" value="GLYCOSYLTRANSFERASE WBBK-RELATED"/>
    <property type="match status" value="1"/>
</dbReference>
<dbReference type="Gene3D" id="3.40.50.2000">
    <property type="entry name" value="Glycogen Phosphorylase B"/>
    <property type="match status" value="1"/>
</dbReference>
<dbReference type="Pfam" id="PF13692">
    <property type="entry name" value="Glyco_trans_1_4"/>
    <property type="match status" value="1"/>
</dbReference>
<dbReference type="GO" id="GO:0016757">
    <property type="term" value="F:glycosyltransferase activity"/>
    <property type="evidence" value="ECO:0007669"/>
    <property type="project" value="TreeGrafter"/>
</dbReference>
<sequence length="178" mass="19694">MIGYTGAFGNANALEYLLSAADILRNIKIIFVLIGSGIEKAALIAMKEKLNVKNVYFFDSITKTLIPSILNYFDVLYIGWRDVDIYRFGISANKLMDYMMSGKPILHSVSAGNDPVSEAKCGITVEPENPNAIADGIMELVNMPENVRIEMGKRGRDYILKNNTYSVLAKKFLNAISG</sequence>
<organism evidence="2 3">
    <name type="scientific">Treponema pedis</name>
    <dbReference type="NCBI Taxonomy" id="409322"/>
    <lineage>
        <taxon>Bacteria</taxon>
        <taxon>Pseudomonadati</taxon>
        <taxon>Spirochaetota</taxon>
        <taxon>Spirochaetia</taxon>
        <taxon>Spirochaetales</taxon>
        <taxon>Treponemataceae</taxon>
        <taxon>Treponema</taxon>
    </lineage>
</organism>